<feature type="transmembrane region" description="Helical" evidence="1">
    <location>
        <begin position="15"/>
        <end position="34"/>
    </location>
</feature>
<gene>
    <name evidence="4" type="ORF">QGN17_08840</name>
</gene>
<dbReference type="Pfam" id="PF06580">
    <property type="entry name" value="His_kinase"/>
    <property type="match status" value="1"/>
</dbReference>
<dbReference type="PANTHER" id="PTHR34220">
    <property type="entry name" value="SENSOR HISTIDINE KINASE YPDA"/>
    <property type="match status" value="1"/>
</dbReference>
<keyword evidence="4" id="KW-0808">Transferase</keyword>
<keyword evidence="1" id="KW-1133">Transmembrane helix</keyword>
<dbReference type="RefSeq" id="WP_281044112.1">
    <property type="nucleotide sequence ID" value="NZ_JARYGZ010000001.1"/>
</dbReference>
<evidence type="ECO:0000313" key="5">
    <source>
        <dbReference type="Proteomes" id="UP001160625"/>
    </source>
</evidence>
<dbReference type="InterPro" id="IPR036890">
    <property type="entry name" value="HATPase_C_sf"/>
</dbReference>
<name>A0ABT6N0K4_9SPHN</name>
<evidence type="ECO:0000256" key="1">
    <source>
        <dbReference type="SAM" id="Phobius"/>
    </source>
</evidence>
<proteinExistence type="predicted"/>
<dbReference type="Gene3D" id="3.30.565.10">
    <property type="entry name" value="Histidine kinase-like ATPase, C-terminal domain"/>
    <property type="match status" value="1"/>
</dbReference>
<keyword evidence="1" id="KW-0472">Membrane</keyword>
<comment type="caution">
    <text evidence="4">The sequence shown here is derived from an EMBL/GenBank/DDBJ whole genome shotgun (WGS) entry which is preliminary data.</text>
</comment>
<keyword evidence="4" id="KW-0418">Kinase</keyword>
<feature type="domain" description="Histidine kinase/HSP90-like ATPase" evidence="2">
    <location>
        <begin position="317"/>
        <end position="408"/>
    </location>
</feature>
<dbReference type="InterPro" id="IPR003594">
    <property type="entry name" value="HATPase_dom"/>
</dbReference>
<feature type="transmembrane region" description="Helical" evidence="1">
    <location>
        <begin position="79"/>
        <end position="101"/>
    </location>
</feature>
<feature type="transmembrane region" description="Helical" evidence="1">
    <location>
        <begin position="46"/>
        <end position="67"/>
    </location>
</feature>
<dbReference type="InterPro" id="IPR050640">
    <property type="entry name" value="Bact_2-comp_sensor_kinase"/>
</dbReference>
<dbReference type="PANTHER" id="PTHR34220:SF7">
    <property type="entry name" value="SENSOR HISTIDINE KINASE YPDA"/>
    <property type="match status" value="1"/>
</dbReference>
<dbReference type="Pfam" id="PF02518">
    <property type="entry name" value="HATPase_c"/>
    <property type="match status" value="1"/>
</dbReference>
<dbReference type="EMBL" id="JARYGZ010000001">
    <property type="protein sequence ID" value="MDH7638835.1"/>
    <property type="molecule type" value="Genomic_DNA"/>
</dbReference>
<keyword evidence="1" id="KW-0812">Transmembrane</keyword>
<keyword evidence="5" id="KW-1185">Reference proteome</keyword>
<protein>
    <submittedName>
        <fullName evidence="4">Histidine kinase</fullName>
    </submittedName>
</protein>
<feature type="domain" description="Signal transduction histidine kinase internal region" evidence="3">
    <location>
        <begin position="218"/>
        <end position="298"/>
    </location>
</feature>
<sequence length="412" mass="45006">MSNEDAVIPRPSPRIVLLSIAVFWLLYFTIWSLRATVVYNNGHTMLTARAIVSAASAGVTLIFYLVMSSCNTARLGRGMVLAALLSLPAAFAYATINWYVFDHLADKKPMSWNWTPPAKTASPVVPFDPKDARVIVSTNSVTHQQSVVIVPPPPPPPSVGTMPDDEEETPLMGIADQAGNGYFFFVAWAAIYLALCYAARMGALERRTAELRAAAQSAELRALRYQVNPHFLFNTLNSLSSLVMTGKKGEAERMILNLSTFFRTSLTGDPTEDVPLSEEITLQRLYLDIETVRFPERLIAQIEVPEILRNACVPGLILQPLVENAVKYGVSRARRPVTIRIHASAEAEVLRLSVEDDGDPVGGTEGGTGVGLRNVRDRLAARFGDAAHCHWGPRAGGGFAVRITLPLVRHGC</sequence>
<evidence type="ECO:0000259" key="2">
    <source>
        <dbReference type="Pfam" id="PF02518"/>
    </source>
</evidence>
<reference evidence="4" key="1">
    <citation type="submission" date="2023-04" db="EMBL/GenBank/DDBJ databases">
        <title>Sphingomonas sp. MAHUQ-71 isolated from rice field.</title>
        <authorList>
            <person name="Huq M.A."/>
        </authorList>
    </citation>
    <scope>NUCLEOTIDE SEQUENCE</scope>
    <source>
        <strain evidence="4">MAHUQ-71</strain>
    </source>
</reference>
<feature type="transmembrane region" description="Helical" evidence="1">
    <location>
        <begin position="181"/>
        <end position="199"/>
    </location>
</feature>
<evidence type="ECO:0000259" key="3">
    <source>
        <dbReference type="Pfam" id="PF06580"/>
    </source>
</evidence>
<dbReference type="InterPro" id="IPR010559">
    <property type="entry name" value="Sig_transdc_His_kin_internal"/>
</dbReference>
<dbReference type="Proteomes" id="UP001160625">
    <property type="component" value="Unassembled WGS sequence"/>
</dbReference>
<accession>A0ABT6N0K4</accession>
<dbReference type="SUPFAM" id="SSF55874">
    <property type="entry name" value="ATPase domain of HSP90 chaperone/DNA topoisomerase II/histidine kinase"/>
    <property type="match status" value="1"/>
</dbReference>
<dbReference type="GO" id="GO:0016301">
    <property type="term" value="F:kinase activity"/>
    <property type="evidence" value="ECO:0007669"/>
    <property type="project" value="UniProtKB-KW"/>
</dbReference>
<evidence type="ECO:0000313" key="4">
    <source>
        <dbReference type="EMBL" id="MDH7638835.1"/>
    </source>
</evidence>
<organism evidence="4 5">
    <name type="scientific">Sphingomonas oryzagri</name>
    <dbReference type="NCBI Taxonomy" id="3042314"/>
    <lineage>
        <taxon>Bacteria</taxon>
        <taxon>Pseudomonadati</taxon>
        <taxon>Pseudomonadota</taxon>
        <taxon>Alphaproteobacteria</taxon>
        <taxon>Sphingomonadales</taxon>
        <taxon>Sphingomonadaceae</taxon>
        <taxon>Sphingomonas</taxon>
    </lineage>
</organism>